<evidence type="ECO:0000313" key="10">
    <source>
        <dbReference type="Proteomes" id="UP000778970"/>
    </source>
</evidence>
<name>A0A934V0T2_9PROT</name>
<keyword evidence="3 7" id="KW-0812">Transmembrane</keyword>
<evidence type="ECO:0000256" key="1">
    <source>
        <dbReference type="ARBA" id="ARBA00004141"/>
    </source>
</evidence>
<evidence type="ECO:0000259" key="8">
    <source>
        <dbReference type="Pfam" id="PF01694"/>
    </source>
</evidence>
<dbReference type="InterPro" id="IPR035952">
    <property type="entry name" value="Rhomboid-like_sf"/>
</dbReference>
<dbReference type="InterPro" id="IPR050925">
    <property type="entry name" value="Rhomboid_protease_S54"/>
</dbReference>
<keyword evidence="4" id="KW-0378">Hydrolase</keyword>
<feature type="domain" description="Peptidase S54 rhomboid" evidence="8">
    <location>
        <begin position="165"/>
        <end position="300"/>
    </location>
</feature>
<feature type="transmembrane region" description="Helical" evidence="7">
    <location>
        <begin position="201"/>
        <end position="220"/>
    </location>
</feature>
<comment type="caution">
    <text evidence="9">The sequence shown here is derived from an EMBL/GenBank/DDBJ whole genome shotgun (WGS) entry which is preliminary data.</text>
</comment>
<evidence type="ECO:0000256" key="2">
    <source>
        <dbReference type="ARBA" id="ARBA00009045"/>
    </source>
</evidence>
<dbReference type="PANTHER" id="PTHR43731:SF14">
    <property type="entry name" value="PRESENILIN-ASSOCIATED RHOMBOID-LIKE PROTEIN, MITOCHONDRIAL"/>
    <property type="match status" value="1"/>
</dbReference>
<reference evidence="9" key="2">
    <citation type="journal article" date="2020" name="Microorganisms">
        <title>Osmotic Adaptation and Compatible Solute Biosynthesis of Phototrophic Bacteria as Revealed from Genome Analyses.</title>
        <authorList>
            <person name="Imhoff J.F."/>
            <person name="Rahn T."/>
            <person name="Kunzel S."/>
            <person name="Keller A."/>
            <person name="Neulinger S.C."/>
        </authorList>
    </citation>
    <scope>NUCLEOTIDE SEQUENCE</scope>
    <source>
        <strain evidence="9">DSM 9154</strain>
    </source>
</reference>
<dbReference type="AlphaFoldDB" id="A0A934V0T2"/>
<reference evidence="9" key="1">
    <citation type="submission" date="2017-08" db="EMBL/GenBank/DDBJ databases">
        <authorList>
            <person name="Imhoff J.F."/>
            <person name="Rahn T."/>
            <person name="Kuenzel S."/>
            <person name="Neulinger S.C."/>
        </authorList>
    </citation>
    <scope>NUCLEOTIDE SEQUENCE</scope>
    <source>
        <strain evidence="9">DSM 9154</strain>
    </source>
</reference>
<protein>
    <submittedName>
        <fullName evidence="9">Rhomboid family intramembrane serine protease</fullName>
    </submittedName>
</protein>
<evidence type="ECO:0000313" key="9">
    <source>
        <dbReference type="EMBL" id="MBK1697976.1"/>
    </source>
</evidence>
<evidence type="ECO:0000256" key="5">
    <source>
        <dbReference type="ARBA" id="ARBA00022989"/>
    </source>
</evidence>
<evidence type="ECO:0000256" key="6">
    <source>
        <dbReference type="ARBA" id="ARBA00023136"/>
    </source>
</evidence>
<sequence length="327" mass="34799">MPPPITATSAVMSASAVGEATKSAGCSVMALPTMARWRAYFQGCSTSQCVWASYSTRTLPPRDSFAMLVAPAGPTLPLFHRSIAVSLSIRHDNRPPPPPPRRPGKSAINLPRVVSWLIGINVAVYLVTAVIPVRWTNALFFNLGFIPARWTVLDWPGWQGLVSPFTHQFLHAGPVHLIVNMVMLAAFGAGVAKILGGRRLLAIYLVSGLAGAALHCAVYPETTIPVVGASGAISGLFGAVLRLMARQAQVMGQRTRILPVALIWIAIAVMTGFTGVPGASGGAQVAWAAHVGGFLVGLLAFDLFTIGLRPRRPRHLRDIDDDDDFSA</sequence>
<dbReference type="Gene3D" id="1.20.1540.10">
    <property type="entry name" value="Rhomboid-like"/>
    <property type="match status" value="1"/>
</dbReference>
<feature type="transmembrane region" description="Helical" evidence="7">
    <location>
        <begin position="113"/>
        <end position="135"/>
    </location>
</feature>
<evidence type="ECO:0000256" key="3">
    <source>
        <dbReference type="ARBA" id="ARBA00022692"/>
    </source>
</evidence>
<gene>
    <name evidence="9" type="ORF">CKO21_12070</name>
</gene>
<feature type="transmembrane region" description="Helical" evidence="7">
    <location>
        <begin position="257"/>
        <end position="279"/>
    </location>
</feature>
<proteinExistence type="inferred from homology"/>
<dbReference type="GO" id="GO:0006508">
    <property type="term" value="P:proteolysis"/>
    <property type="evidence" value="ECO:0007669"/>
    <property type="project" value="UniProtKB-KW"/>
</dbReference>
<feature type="transmembrane region" description="Helical" evidence="7">
    <location>
        <begin position="226"/>
        <end position="245"/>
    </location>
</feature>
<feature type="transmembrane region" description="Helical" evidence="7">
    <location>
        <begin position="285"/>
        <end position="308"/>
    </location>
</feature>
<evidence type="ECO:0000256" key="4">
    <source>
        <dbReference type="ARBA" id="ARBA00022801"/>
    </source>
</evidence>
<dbReference type="Proteomes" id="UP000778970">
    <property type="component" value="Unassembled WGS sequence"/>
</dbReference>
<feature type="transmembrane region" description="Helical" evidence="7">
    <location>
        <begin position="169"/>
        <end position="189"/>
    </location>
</feature>
<accession>A0A934V0T2</accession>
<comment type="similarity">
    <text evidence="2">Belongs to the peptidase S54 family.</text>
</comment>
<dbReference type="InterPro" id="IPR022764">
    <property type="entry name" value="Peptidase_S54_rhomboid_dom"/>
</dbReference>
<evidence type="ECO:0000256" key="7">
    <source>
        <dbReference type="SAM" id="Phobius"/>
    </source>
</evidence>
<dbReference type="SUPFAM" id="SSF144091">
    <property type="entry name" value="Rhomboid-like"/>
    <property type="match status" value="1"/>
</dbReference>
<keyword evidence="5 7" id="KW-1133">Transmembrane helix</keyword>
<dbReference type="Pfam" id="PF01694">
    <property type="entry name" value="Rhomboid"/>
    <property type="match status" value="1"/>
</dbReference>
<organism evidence="9 10">
    <name type="scientific">Rhodovibrio salinarum</name>
    <dbReference type="NCBI Taxonomy" id="1087"/>
    <lineage>
        <taxon>Bacteria</taxon>
        <taxon>Pseudomonadati</taxon>
        <taxon>Pseudomonadota</taxon>
        <taxon>Alphaproteobacteria</taxon>
        <taxon>Rhodospirillales</taxon>
        <taxon>Rhodovibrionaceae</taxon>
        <taxon>Rhodovibrio</taxon>
    </lineage>
</organism>
<keyword evidence="9" id="KW-0645">Protease</keyword>
<dbReference type="PANTHER" id="PTHR43731">
    <property type="entry name" value="RHOMBOID PROTEASE"/>
    <property type="match status" value="1"/>
</dbReference>
<dbReference type="EMBL" id="NRRE01000026">
    <property type="protein sequence ID" value="MBK1697976.1"/>
    <property type="molecule type" value="Genomic_DNA"/>
</dbReference>
<keyword evidence="10" id="KW-1185">Reference proteome</keyword>
<dbReference type="GO" id="GO:0016020">
    <property type="term" value="C:membrane"/>
    <property type="evidence" value="ECO:0007669"/>
    <property type="project" value="UniProtKB-SubCell"/>
</dbReference>
<comment type="subcellular location">
    <subcellularLocation>
        <location evidence="1">Membrane</location>
        <topology evidence="1">Multi-pass membrane protein</topology>
    </subcellularLocation>
</comment>
<dbReference type="GO" id="GO:0004252">
    <property type="term" value="F:serine-type endopeptidase activity"/>
    <property type="evidence" value="ECO:0007669"/>
    <property type="project" value="InterPro"/>
</dbReference>
<keyword evidence="6 7" id="KW-0472">Membrane</keyword>